<dbReference type="PANTHER" id="PTHR14273:SF0">
    <property type="entry name" value="LYR MOTIF-CONTAINING PROTEIN 1"/>
    <property type="match status" value="1"/>
</dbReference>
<dbReference type="InterPro" id="IPR008011">
    <property type="entry name" value="Complex1_LYR_dom"/>
</dbReference>
<dbReference type="AlphaFoldDB" id="A0AAD9NBU1"/>
<keyword evidence="4" id="KW-1185">Reference proteome</keyword>
<feature type="domain" description="Complex 1 LYR protein" evidence="2">
    <location>
        <begin position="9"/>
        <end position="70"/>
    </location>
</feature>
<dbReference type="Proteomes" id="UP001208570">
    <property type="component" value="Unassembled WGS sequence"/>
</dbReference>
<dbReference type="InterPro" id="IPR045294">
    <property type="entry name" value="Complex1_LYR_LYRM1"/>
</dbReference>
<dbReference type="InterPro" id="IPR040330">
    <property type="entry name" value="LYRM1"/>
</dbReference>
<sequence length="123" mass="14809">MKMSQTRVKVLSLYRRILRLSYTWKATNCEDTQKERTYIRQEARRLFKNNKHITDRQTIIEHLQEGEARVDLAVHYNIPYPRPMNYPQTVLPPATLKRSMKKQEEILKASKSIYLKSLYEKPR</sequence>
<evidence type="ECO:0000259" key="2">
    <source>
        <dbReference type="Pfam" id="PF05347"/>
    </source>
</evidence>
<protein>
    <recommendedName>
        <fullName evidence="2">Complex 1 LYR protein domain-containing protein</fullName>
    </recommendedName>
</protein>
<evidence type="ECO:0000313" key="3">
    <source>
        <dbReference type="EMBL" id="KAK2164260.1"/>
    </source>
</evidence>
<dbReference type="EMBL" id="JAODUP010000067">
    <property type="protein sequence ID" value="KAK2164260.1"/>
    <property type="molecule type" value="Genomic_DNA"/>
</dbReference>
<proteinExistence type="inferred from homology"/>
<dbReference type="Pfam" id="PF05347">
    <property type="entry name" value="Complex1_LYR"/>
    <property type="match status" value="1"/>
</dbReference>
<gene>
    <name evidence="3" type="ORF">LSH36_67g06031</name>
</gene>
<evidence type="ECO:0000256" key="1">
    <source>
        <dbReference type="ARBA" id="ARBA00009508"/>
    </source>
</evidence>
<name>A0AAD9NBU1_9ANNE</name>
<organism evidence="3 4">
    <name type="scientific">Paralvinella palmiformis</name>
    <dbReference type="NCBI Taxonomy" id="53620"/>
    <lineage>
        <taxon>Eukaryota</taxon>
        <taxon>Metazoa</taxon>
        <taxon>Spiralia</taxon>
        <taxon>Lophotrochozoa</taxon>
        <taxon>Annelida</taxon>
        <taxon>Polychaeta</taxon>
        <taxon>Sedentaria</taxon>
        <taxon>Canalipalpata</taxon>
        <taxon>Terebellida</taxon>
        <taxon>Terebelliformia</taxon>
        <taxon>Alvinellidae</taxon>
        <taxon>Paralvinella</taxon>
    </lineage>
</organism>
<accession>A0AAD9NBU1</accession>
<dbReference type="CDD" id="cd20261">
    <property type="entry name" value="Complex1_LYR_LYRM1"/>
    <property type="match status" value="1"/>
</dbReference>
<comment type="similarity">
    <text evidence="1">Belongs to the complex I LYR family.</text>
</comment>
<reference evidence="3" key="1">
    <citation type="journal article" date="2023" name="Mol. Biol. Evol.">
        <title>Third-Generation Sequencing Reveals the Adaptive Role of the Epigenome in Three Deep-Sea Polychaetes.</title>
        <authorList>
            <person name="Perez M."/>
            <person name="Aroh O."/>
            <person name="Sun Y."/>
            <person name="Lan Y."/>
            <person name="Juniper S.K."/>
            <person name="Young C.R."/>
            <person name="Angers B."/>
            <person name="Qian P.Y."/>
        </authorList>
    </citation>
    <scope>NUCLEOTIDE SEQUENCE</scope>
    <source>
        <strain evidence="3">P08H-3</strain>
    </source>
</reference>
<dbReference type="PANTHER" id="PTHR14273">
    <property type="entry name" value="LYR MOTIF-CONTAINING PROTEIN 1"/>
    <property type="match status" value="1"/>
</dbReference>
<evidence type="ECO:0000313" key="4">
    <source>
        <dbReference type="Proteomes" id="UP001208570"/>
    </source>
</evidence>
<dbReference type="GO" id="GO:0005739">
    <property type="term" value="C:mitochondrion"/>
    <property type="evidence" value="ECO:0007669"/>
    <property type="project" value="TreeGrafter"/>
</dbReference>
<comment type="caution">
    <text evidence="3">The sequence shown here is derived from an EMBL/GenBank/DDBJ whole genome shotgun (WGS) entry which is preliminary data.</text>
</comment>